<protein>
    <recommendedName>
        <fullName evidence="1">Peptidase C45 hydrolase domain-containing protein</fullName>
    </recommendedName>
</protein>
<dbReference type="RefSeq" id="WP_207859397.1">
    <property type="nucleotide sequence ID" value="NZ_JAFREP010000012.1"/>
</dbReference>
<dbReference type="InterPro" id="IPR047794">
    <property type="entry name" value="C45_proenzyme-like"/>
</dbReference>
<accession>A0A8J7QJT4</accession>
<keyword evidence="3" id="KW-1185">Reference proteome</keyword>
<sequence>MDVRFWCVNEQQPGPRYREHLVRQWPRYADWYFAEAQGVRPPATICQQAVARDMPELVPWLNRLQAFLPEQHEKLTAFLSLYRPPAFLTGCSQVALGPRGAPEHGTHLIRNYDYSPDRFEATVMRTHWLQPVLCVTDCIWGALDGINGAGLAVSLAFGGGDQVDDGFGIPVVVRYLLETCHNVAEAVAATARLPSHMNYNLTFADTTGATQTLYVGAGSRPPRRAPRPLATNHQDGLHRRPYHQAVASYEREMFLANRLRDPRERAADMTRHFLGPPLYHRRYREGFGTLYTAAYHCEAGSLTLHWPGGNKTLSVEGIDNETFTIRLDPL</sequence>
<evidence type="ECO:0000313" key="2">
    <source>
        <dbReference type="EMBL" id="MBO1319510.1"/>
    </source>
</evidence>
<feature type="domain" description="Peptidase C45 hydrolase" evidence="1">
    <location>
        <begin position="104"/>
        <end position="308"/>
    </location>
</feature>
<dbReference type="EMBL" id="JAFREP010000012">
    <property type="protein sequence ID" value="MBO1319510.1"/>
    <property type="molecule type" value="Genomic_DNA"/>
</dbReference>
<dbReference type="AlphaFoldDB" id="A0A8J7QJT4"/>
<reference evidence="2" key="1">
    <citation type="submission" date="2021-03" db="EMBL/GenBank/DDBJ databases">
        <authorList>
            <person name="Wang G."/>
        </authorList>
    </citation>
    <scope>NUCLEOTIDE SEQUENCE</scope>
    <source>
        <strain evidence="2">KCTC 12899</strain>
    </source>
</reference>
<dbReference type="InterPro" id="IPR005079">
    <property type="entry name" value="Peptidase_C45_hydrolase"/>
</dbReference>
<evidence type="ECO:0000259" key="1">
    <source>
        <dbReference type="Pfam" id="PF03417"/>
    </source>
</evidence>
<dbReference type="Pfam" id="PF03417">
    <property type="entry name" value="AAT"/>
    <property type="match status" value="1"/>
</dbReference>
<comment type="caution">
    <text evidence="2">The sequence shown here is derived from an EMBL/GenBank/DDBJ whole genome shotgun (WGS) entry which is preliminary data.</text>
</comment>
<dbReference type="NCBIfam" id="NF040521">
    <property type="entry name" value="C45_proenzyme"/>
    <property type="match status" value="1"/>
</dbReference>
<proteinExistence type="predicted"/>
<dbReference type="Proteomes" id="UP000664417">
    <property type="component" value="Unassembled WGS sequence"/>
</dbReference>
<name>A0A8J7QJT4_9BACT</name>
<dbReference type="Gene3D" id="3.60.60.10">
    <property type="entry name" value="Penicillin V Acylase, Chain A"/>
    <property type="match status" value="1"/>
</dbReference>
<gene>
    <name evidence="2" type="ORF">J3U88_13630</name>
</gene>
<evidence type="ECO:0000313" key="3">
    <source>
        <dbReference type="Proteomes" id="UP000664417"/>
    </source>
</evidence>
<organism evidence="2 3">
    <name type="scientific">Acanthopleuribacter pedis</name>
    <dbReference type="NCBI Taxonomy" id="442870"/>
    <lineage>
        <taxon>Bacteria</taxon>
        <taxon>Pseudomonadati</taxon>
        <taxon>Acidobacteriota</taxon>
        <taxon>Holophagae</taxon>
        <taxon>Acanthopleuribacterales</taxon>
        <taxon>Acanthopleuribacteraceae</taxon>
        <taxon>Acanthopleuribacter</taxon>
    </lineage>
</organism>